<feature type="compositionally biased region" description="Low complexity" evidence="1">
    <location>
        <begin position="96"/>
        <end position="124"/>
    </location>
</feature>
<accession>A0A1H7L253</accession>
<dbReference type="STRING" id="46177.SAMN05660976_01420"/>
<dbReference type="OrthoDB" id="9148135at2"/>
<dbReference type="RefSeq" id="WP_143078577.1">
    <property type="nucleotide sequence ID" value="NZ_FOBF01000003.1"/>
</dbReference>
<keyword evidence="3" id="KW-1185">Reference proteome</keyword>
<gene>
    <name evidence="2" type="ORF">SAMN05660976_01420</name>
</gene>
<name>A0A1H7L253_9ACTN</name>
<evidence type="ECO:0000313" key="3">
    <source>
        <dbReference type="Proteomes" id="UP000198953"/>
    </source>
</evidence>
<keyword evidence="2" id="KW-0238">DNA-binding</keyword>
<dbReference type="PANTHER" id="PTHR38479">
    <property type="entry name" value="LMO0824 PROTEIN"/>
    <property type="match status" value="1"/>
</dbReference>
<dbReference type="Pfam" id="PF06224">
    <property type="entry name" value="AlkZ-like"/>
    <property type="match status" value="1"/>
</dbReference>
<protein>
    <submittedName>
        <fullName evidence="2">Winged helix DNA-binding domain-containing protein</fullName>
    </submittedName>
</protein>
<dbReference type="AlphaFoldDB" id="A0A1H7L253"/>
<proteinExistence type="predicted"/>
<organism evidence="2 3">
    <name type="scientific">Nonomuraea pusilla</name>
    <dbReference type="NCBI Taxonomy" id="46177"/>
    <lineage>
        <taxon>Bacteria</taxon>
        <taxon>Bacillati</taxon>
        <taxon>Actinomycetota</taxon>
        <taxon>Actinomycetes</taxon>
        <taxon>Streptosporangiales</taxon>
        <taxon>Streptosporangiaceae</taxon>
        <taxon>Nonomuraea</taxon>
    </lineage>
</organism>
<feature type="region of interest" description="Disordered" evidence="1">
    <location>
        <begin position="96"/>
        <end position="127"/>
    </location>
</feature>
<reference evidence="2 3" key="1">
    <citation type="submission" date="2016-10" db="EMBL/GenBank/DDBJ databases">
        <authorList>
            <person name="de Groot N.N."/>
        </authorList>
    </citation>
    <scope>NUCLEOTIDE SEQUENCE [LARGE SCALE GENOMIC DNA]</scope>
    <source>
        <strain evidence="2 3">DSM 43357</strain>
    </source>
</reference>
<evidence type="ECO:0000313" key="2">
    <source>
        <dbReference type="EMBL" id="SEK92347.1"/>
    </source>
</evidence>
<evidence type="ECO:0000256" key="1">
    <source>
        <dbReference type="SAM" id="MobiDB-lite"/>
    </source>
</evidence>
<dbReference type="Proteomes" id="UP000198953">
    <property type="component" value="Unassembled WGS sequence"/>
</dbReference>
<sequence>MRSVRAQLLHRPAGRTVGEVVRHLAAVQAQDLTAAALAFRARSPGLTAADVAAAQESREIVRTWGPRGTLHLVHRDDLPWLHAVTTGGATKCAAGPKGTAGTAGTAGAAGAADTPGTAGAAGPKGAAGGLAGTLRRLREEGVTGDDLLPLITGVLEGEGPLTKAELEERLKGRARGQGVVHLVALAARHGLAVLGPPRAGKPTYVHAADWLGGPVVAEPDRERALKELAVRYRRAHHPAAPEDLAAWSGLPLGEARAAWRLAAEPPPPEPDEPGARLLPAFDEYLLGWRGREGVVPAAHAAEVHPGGGIIRPVVLVDGVVLGVWTRRGERAEVRMFGGQEPPQGLDAEVADVRRFLAARPVRASRGA</sequence>
<dbReference type="GO" id="GO:0003677">
    <property type="term" value="F:DNA binding"/>
    <property type="evidence" value="ECO:0007669"/>
    <property type="project" value="UniProtKB-KW"/>
</dbReference>
<dbReference type="InterPro" id="IPR009351">
    <property type="entry name" value="AlkZ-like"/>
</dbReference>
<dbReference type="PANTHER" id="PTHR38479:SF2">
    <property type="entry name" value="WINGED HELIX DNA-BINDING DOMAIN-CONTAINING PROTEIN"/>
    <property type="match status" value="1"/>
</dbReference>
<dbReference type="EMBL" id="FOBF01000003">
    <property type="protein sequence ID" value="SEK92347.1"/>
    <property type="molecule type" value="Genomic_DNA"/>
</dbReference>